<sequence>MDFWDEKFSTTDYVFGEGPNAFLARQADRLRGYGNALAVADGEGRNGVWLAEQGLDVLSVDASSVGLAKADDLAKRRGVTLTTRLVDIGRYDWPAASFDVVAAIFVQFAPPAMRDAMFAGMMQTLKPGGLLLLEGYTPRQLDFGTGGPKQLDQLYTEELLREKFAALEIVELAAYEAELEEGSRHIGTSALIDLVARKRG</sequence>
<dbReference type="InterPro" id="IPR041698">
    <property type="entry name" value="Methyltransf_25"/>
</dbReference>
<dbReference type="GO" id="GO:0032259">
    <property type="term" value="P:methylation"/>
    <property type="evidence" value="ECO:0007669"/>
    <property type="project" value="UniProtKB-KW"/>
</dbReference>
<dbReference type="AlphaFoldDB" id="A0AAJ5VUE5"/>
<dbReference type="Proteomes" id="UP001217476">
    <property type="component" value="Chromosome"/>
</dbReference>
<evidence type="ECO:0000259" key="1">
    <source>
        <dbReference type="Pfam" id="PF13649"/>
    </source>
</evidence>
<protein>
    <submittedName>
        <fullName evidence="2">Class I SAM-dependent methyltransferase</fullName>
    </submittedName>
</protein>
<keyword evidence="2" id="KW-0489">Methyltransferase</keyword>
<dbReference type="SUPFAM" id="SSF53335">
    <property type="entry name" value="S-adenosyl-L-methionine-dependent methyltransferases"/>
    <property type="match status" value="1"/>
</dbReference>
<proteinExistence type="predicted"/>
<gene>
    <name evidence="2" type="ORF">P0Y65_01935</name>
</gene>
<feature type="domain" description="Methyltransferase" evidence="1">
    <location>
        <begin position="37"/>
        <end position="129"/>
    </location>
</feature>
<dbReference type="Pfam" id="PF13649">
    <property type="entry name" value="Methyltransf_25"/>
    <property type="match status" value="1"/>
</dbReference>
<accession>A0AAJ5VUE5</accession>
<evidence type="ECO:0000313" key="3">
    <source>
        <dbReference type="Proteomes" id="UP001217476"/>
    </source>
</evidence>
<keyword evidence="2" id="KW-0808">Transferase</keyword>
<evidence type="ECO:0000313" key="2">
    <source>
        <dbReference type="EMBL" id="WEK05036.1"/>
    </source>
</evidence>
<name>A0AAJ5VUE5_9HYPH</name>
<organism evidence="2 3">
    <name type="scientific">Candidatus Devosia phytovorans</name>
    <dbReference type="NCBI Taxonomy" id="3121372"/>
    <lineage>
        <taxon>Bacteria</taxon>
        <taxon>Pseudomonadati</taxon>
        <taxon>Pseudomonadota</taxon>
        <taxon>Alphaproteobacteria</taxon>
        <taxon>Hyphomicrobiales</taxon>
        <taxon>Devosiaceae</taxon>
        <taxon>Devosia</taxon>
    </lineage>
</organism>
<dbReference type="InterPro" id="IPR029063">
    <property type="entry name" value="SAM-dependent_MTases_sf"/>
</dbReference>
<dbReference type="GO" id="GO:0008168">
    <property type="term" value="F:methyltransferase activity"/>
    <property type="evidence" value="ECO:0007669"/>
    <property type="project" value="UniProtKB-KW"/>
</dbReference>
<dbReference type="EMBL" id="CP119312">
    <property type="protein sequence ID" value="WEK05036.1"/>
    <property type="molecule type" value="Genomic_DNA"/>
</dbReference>
<dbReference type="Gene3D" id="3.40.50.150">
    <property type="entry name" value="Vaccinia Virus protein VP39"/>
    <property type="match status" value="1"/>
</dbReference>
<dbReference type="CDD" id="cd02440">
    <property type="entry name" value="AdoMet_MTases"/>
    <property type="match status" value="1"/>
</dbReference>
<reference evidence="2" key="1">
    <citation type="submission" date="2023-03" db="EMBL/GenBank/DDBJ databases">
        <title>Andean soil-derived lignocellulolytic bacterial consortium as a source of novel taxa and putative plastic-active enzymes.</title>
        <authorList>
            <person name="Diaz-Garcia L."/>
            <person name="Chuvochina M."/>
            <person name="Feuerriegel G."/>
            <person name="Bunk B."/>
            <person name="Sproer C."/>
            <person name="Streit W.R."/>
            <person name="Rodriguez L.M."/>
            <person name="Overmann J."/>
            <person name="Jimenez D.J."/>
        </authorList>
    </citation>
    <scope>NUCLEOTIDE SEQUENCE</scope>
    <source>
        <strain evidence="2">MAG 4196</strain>
    </source>
</reference>